<evidence type="ECO:0000256" key="5">
    <source>
        <dbReference type="ARBA" id="ARBA00022946"/>
    </source>
</evidence>
<comment type="subunit">
    <text evidence="9">Component of the TIM23 complex.</text>
</comment>
<evidence type="ECO:0000256" key="2">
    <source>
        <dbReference type="ARBA" id="ARBA00010867"/>
    </source>
</evidence>
<evidence type="ECO:0000313" key="11">
    <source>
        <dbReference type="Proteomes" id="UP000789342"/>
    </source>
</evidence>
<keyword evidence="4 9" id="KW-0812">Transmembrane</keyword>
<protein>
    <recommendedName>
        <fullName evidence="3 9">Mitochondrial import inner membrane translocase subunit Tim21</fullName>
    </recommendedName>
</protein>
<sequence>MSPLPFTFYRVKLYTNNHTFRRLLSSKSLLFVNDTLLTLRPKVLNNEAPLCLSSDISFSKYFHKPINSFNKHTRAPNALNKHTHVSGTFKRRNFSNTSYAKEKKQYARSIVRREREGTGLSVGQKVVSTVKVTTNFSIIIIGIGLFGVILYIILTELFGSSGITKTFNESLEKIRSNPECQKILGTPMKGYGHSRRRYRTARFQDVINSDGTPHRIMQFSVEGSISNGKALLDMVKDDRGNWFINYLIVNVPGYGKTIFVEYHGNGNDDDAKQRELLDWSL</sequence>
<name>A0A9N9A029_9GLOM</name>
<gene>
    <name evidence="10" type="ORF">AMORRO_LOCUS3901</name>
</gene>
<accession>A0A9N9A029</accession>
<dbReference type="EMBL" id="CAJVPV010001989">
    <property type="protein sequence ID" value="CAG8514631.1"/>
    <property type="molecule type" value="Genomic_DNA"/>
</dbReference>
<evidence type="ECO:0000256" key="9">
    <source>
        <dbReference type="RuleBase" id="RU367142"/>
    </source>
</evidence>
<evidence type="ECO:0000313" key="10">
    <source>
        <dbReference type="EMBL" id="CAG8514631.1"/>
    </source>
</evidence>
<comment type="subcellular location">
    <subcellularLocation>
        <location evidence="9">Mitochondrion inner membrane</location>
        <topology evidence="9">Single-pass membrane protein</topology>
    </subcellularLocation>
    <subcellularLocation>
        <location evidence="1">Mitochondrion membrane</location>
        <topology evidence="1">Single-pass membrane protein</topology>
    </subcellularLocation>
</comment>
<dbReference type="PANTHER" id="PTHR13032">
    <property type="entry name" value="MITOCHONDRIAL IMPORT INNER MEMBRANE TRANSLOCASE SUBUNIT TIM21"/>
    <property type="match status" value="1"/>
</dbReference>
<comment type="caution">
    <text evidence="10">The sequence shown here is derived from an EMBL/GenBank/DDBJ whole genome shotgun (WGS) entry which is preliminary data.</text>
</comment>
<dbReference type="AlphaFoldDB" id="A0A9N9A029"/>
<evidence type="ECO:0000256" key="3">
    <source>
        <dbReference type="ARBA" id="ARBA00020726"/>
    </source>
</evidence>
<dbReference type="Pfam" id="PF08294">
    <property type="entry name" value="TIM21"/>
    <property type="match status" value="1"/>
</dbReference>
<keyword evidence="6 9" id="KW-1133">Transmembrane helix</keyword>
<comment type="similarity">
    <text evidence="2 9">Belongs to the TIM21 family.</text>
</comment>
<organism evidence="10 11">
    <name type="scientific">Acaulospora morrowiae</name>
    <dbReference type="NCBI Taxonomy" id="94023"/>
    <lineage>
        <taxon>Eukaryota</taxon>
        <taxon>Fungi</taxon>
        <taxon>Fungi incertae sedis</taxon>
        <taxon>Mucoromycota</taxon>
        <taxon>Glomeromycotina</taxon>
        <taxon>Glomeromycetes</taxon>
        <taxon>Diversisporales</taxon>
        <taxon>Acaulosporaceae</taxon>
        <taxon>Acaulospora</taxon>
    </lineage>
</organism>
<keyword evidence="9" id="KW-0811">Translocation</keyword>
<keyword evidence="9" id="KW-0813">Transport</keyword>
<evidence type="ECO:0000256" key="6">
    <source>
        <dbReference type="ARBA" id="ARBA00022989"/>
    </source>
</evidence>
<dbReference type="GO" id="GO:0005744">
    <property type="term" value="C:TIM23 mitochondrial import inner membrane translocase complex"/>
    <property type="evidence" value="ECO:0007669"/>
    <property type="project" value="UniProtKB-UniRule"/>
</dbReference>
<keyword evidence="7 9" id="KW-0496">Mitochondrion</keyword>
<dbReference type="InterPro" id="IPR013261">
    <property type="entry name" value="Tim21"/>
</dbReference>
<proteinExistence type="inferred from homology"/>
<keyword evidence="11" id="KW-1185">Reference proteome</keyword>
<dbReference type="Gene3D" id="3.10.450.320">
    <property type="entry name" value="Mitochondrial import inner membrane translocase subunit Tim21"/>
    <property type="match status" value="1"/>
</dbReference>
<evidence type="ECO:0000256" key="4">
    <source>
        <dbReference type="ARBA" id="ARBA00022692"/>
    </source>
</evidence>
<evidence type="ECO:0000256" key="7">
    <source>
        <dbReference type="ARBA" id="ARBA00023128"/>
    </source>
</evidence>
<dbReference type="PANTHER" id="PTHR13032:SF6">
    <property type="entry name" value="MITOCHONDRIAL IMPORT INNER MEMBRANE TRANSLOCASE SUBUNIT TIM21"/>
    <property type="match status" value="1"/>
</dbReference>
<feature type="transmembrane region" description="Helical" evidence="9">
    <location>
        <begin position="136"/>
        <end position="154"/>
    </location>
</feature>
<evidence type="ECO:0000256" key="1">
    <source>
        <dbReference type="ARBA" id="ARBA00004304"/>
    </source>
</evidence>
<dbReference type="InterPro" id="IPR038552">
    <property type="entry name" value="Tim21_IMS_sf"/>
</dbReference>
<evidence type="ECO:0000256" key="8">
    <source>
        <dbReference type="ARBA" id="ARBA00023136"/>
    </source>
</evidence>
<keyword evidence="5" id="KW-0809">Transit peptide</keyword>
<keyword evidence="9" id="KW-0999">Mitochondrion inner membrane</keyword>
<reference evidence="10" key="1">
    <citation type="submission" date="2021-06" db="EMBL/GenBank/DDBJ databases">
        <authorList>
            <person name="Kallberg Y."/>
            <person name="Tangrot J."/>
            <person name="Rosling A."/>
        </authorList>
    </citation>
    <scope>NUCLEOTIDE SEQUENCE</scope>
    <source>
        <strain evidence="10">CL551</strain>
    </source>
</reference>
<dbReference type="Proteomes" id="UP000789342">
    <property type="component" value="Unassembled WGS sequence"/>
</dbReference>
<keyword evidence="8 9" id="KW-0472">Membrane</keyword>
<keyword evidence="9" id="KW-0653">Protein transport</keyword>
<dbReference type="OrthoDB" id="436405at2759"/>
<dbReference type="GO" id="GO:0030150">
    <property type="term" value="P:protein import into mitochondrial matrix"/>
    <property type="evidence" value="ECO:0007669"/>
    <property type="project" value="UniProtKB-UniRule"/>
</dbReference>
<comment type="function">
    <text evidence="9">Essential component of the TIM23 complex, a complex that mediates the translocation of transit peptide-containing proteins across the mitochondrial inner membrane.</text>
</comment>